<reference evidence="3" key="1">
    <citation type="submission" date="2022-11" db="EMBL/GenBank/DDBJ databases">
        <authorList>
            <person name="Petersen C."/>
        </authorList>
    </citation>
    <scope>NUCLEOTIDE SEQUENCE</scope>
    <source>
        <strain evidence="3">IBT 30069</strain>
    </source>
</reference>
<feature type="domain" description="Serine hydrolase" evidence="2">
    <location>
        <begin position="2"/>
        <end position="196"/>
    </location>
</feature>
<evidence type="ECO:0000256" key="1">
    <source>
        <dbReference type="ARBA" id="ARBA00022801"/>
    </source>
</evidence>
<proteinExistence type="predicted"/>
<accession>A0A9W9FIB6</accession>
<gene>
    <name evidence="3" type="ORF">N7456_006712</name>
</gene>
<comment type="caution">
    <text evidence="3">The sequence shown here is derived from an EMBL/GenBank/DDBJ whole genome shotgun (WGS) entry which is preliminary data.</text>
</comment>
<evidence type="ECO:0000313" key="3">
    <source>
        <dbReference type="EMBL" id="KAJ5100660.1"/>
    </source>
</evidence>
<evidence type="ECO:0000259" key="2">
    <source>
        <dbReference type="Pfam" id="PF03959"/>
    </source>
</evidence>
<dbReference type="GO" id="GO:0019748">
    <property type="term" value="P:secondary metabolic process"/>
    <property type="evidence" value="ECO:0007669"/>
    <property type="project" value="TreeGrafter"/>
</dbReference>
<reference evidence="3" key="2">
    <citation type="journal article" date="2023" name="IMA Fungus">
        <title>Comparative genomic study of the Penicillium genus elucidates a diverse pangenome and 15 lateral gene transfer events.</title>
        <authorList>
            <person name="Petersen C."/>
            <person name="Sorensen T."/>
            <person name="Nielsen M.R."/>
            <person name="Sondergaard T.E."/>
            <person name="Sorensen J.L."/>
            <person name="Fitzpatrick D.A."/>
            <person name="Frisvad J.C."/>
            <person name="Nielsen K.L."/>
        </authorList>
    </citation>
    <scope>NUCLEOTIDE SEQUENCE</scope>
    <source>
        <strain evidence="3">IBT 30069</strain>
    </source>
</reference>
<name>A0A9W9FIB6_9EURO</name>
<dbReference type="GO" id="GO:0016787">
    <property type="term" value="F:hydrolase activity"/>
    <property type="evidence" value="ECO:0007669"/>
    <property type="project" value="UniProtKB-KW"/>
</dbReference>
<dbReference type="PANTHER" id="PTHR48070:SF7">
    <property type="entry name" value="SERINE HYDROLASE FSH DOMAIN-CONTAINING PROTEIN-RELATED"/>
    <property type="match status" value="1"/>
</dbReference>
<evidence type="ECO:0000313" key="4">
    <source>
        <dbReference type="Proteomes" id="UP001149165"/>
    </source>
</evidence>
<dbReference type="Proteomes" id="UP001149165">
    <property type="component" value="Unassembled WGS sequence"/>
</dbReference>
<dbReference type="InterPro" id="IPR050593">
    <property type="entry name" value="LovG"/>
</dbReference>
<dbReference type="InterPro" id="IPR005645">
    <property type="entry name" value="FSH-like_dom"/>
</dbReference>
<dbReference type="InterPro" id="IPR029058">
    <property type="entry name" value="AB_hydrolase_fold"/>
</dbReference>
<dbReference type="GO" id="GO:0017000">
    <property type="term" value="P:antibiotic biosynthetic process"/>
    <property type="evidence" value="ECO:0007669"/>
    <property type="project" value="UniProtKB-ARBA"/>
</dbReference>
<organism evidence="3 4">
    <name type="scientific">Penicillium angulare</name>
    <dbReference type="NCBI Taxonomy" id="116970"/>
    <lineage>
        <taxon>Eukaryota</taxon>
        <taxon>Fungi</taxon>
        <taxon>Dikarya</taxon>
        <taxon>Ascomycota</taxon>
        <taxon>Pezizomycotina</taxon>
        <taxon>Eurotiomycetes</taxon>
        <taxon>Eurotiomycetidae</taxon>
        <taxon>Eurotiales</taxon>
        <taxon>Aspergillaceae</taxon>
        <taxon>Penicillium</taxon>
    </lineage>
</organism>
<dbReference type="Gene3D" id="3.40.50.1820">
    <property type="entry name" value="alpha/beta hydrolase"/>
    <property type="match status" value="1"/>
</dbReference>
<keyword evidence="1" id="KW-0378">Hydrolase</keyword>
<dbReference type="GO" id="GO:0072330">
    <property type="term" value="P:monocarboxylic acid biosynthetic process"/>
    <property type="evidence" value="ECO:0007669"/>
    <property type="project" value="UniProtKB-ARBA"/>
</dbReference>
<protein>
    <recommendedName>
        <fullName evidence="2">Serine hydrolase domain-containing protein</fullName>
    </recommendedName>
</protein>
<dbReference type="Pfam" id="PF03959">
    <property type="entry name" value="FSH1"/>
    <property type="match status" value="1"/>
</dbReference>
<dbReference type="SUPFAM" id="SSF53474">
    <property type="entry name" value="alpha/beta-Hydrolases"/>
    <property type="match status" value="1"/>
</dbReference>
<dbReference type="GO" id="GO:0005737">
    <property type="term" value="C:cytoplasm"/>
    <property type="evidence" value="ECO:0007669"/>
    <property type="project" value="TreeGrafter"/>
</dbReference>
<dbReference type="EMBL" id="JAPQKH010000004">
    <property type="protein sequence ID" value="KAJ5100660.1"/>
    <property type="molecule type" value="Genomic_DNA"/>
</dbReference>
<dbReference type="PANTHER" id="PTHR48070">
    <property type="entry name" value="ESTERASE OVCA2"/>
    <property type="match status" value="1"/>
</dbReference>
<dbReference type="OrthoDB" id="2094269at2759"/>
<dbReference type="GO" id="GO:0005634">
    <property type="term" value="C:nucleus"/>
    <property type="evidence" value="ECO:0007669"/>
    <property type="project" value="TreeGrafter"/>
</dbReference>
<sequence length="213" mass="23395">MRFLCLHGANTNAEILEIQTGGLRQQLSKKGHTFTFMNGKVVANVLGELEGVVDGPFYNHYDVDNTPGSEVTQAIEHTRRFINEQGPFDAVLGFSQGAGLAATLIIDHAKTYPDERPLFRAAVFLCGDTPWESSGLMKVQAASDTYPINIPTANVVGKQDHVLENSMKLYKLCEPSKAAFYDHGGKHMVPFDVKNQEGIVKIIEETIAKAMRG</sequence>
<dbReference type="AlphaFoldDB" id="A0A9W9FIB6"/>
<keyword evidence="4" id="KW-1185">Reference proteome</keyword>